<comment type="caution">
    <text evidence="1">The sequence shown here is derived from an EMBL/GenBank/DDBJ whole genome shotgun (WGS) entry which is preliminary data.</text>
</comment>
<organism evidence="1 2">
    <name type="scientific">Tropilaelaps mercedesae</name>
    <dbReference type="NCBI Taxonomy" id="418985"/>
    <lineage>
        <taxon>Eukaryota</taxon>
        <taxon>Metazoa</taxon>
        <taxon>Ecdysozoa</taxon>
        <taxon>Arthropoda</taxon>
        <taxon>Chelicerata</taxon>
        <taxon>Arachnida</taxon>
        <taxon>Acari</taxon>
        <taxon>Parasitiformes</taxon>
        <taxon>Mesostigmata</taxon>
        <taxon>Gamasina</taxon>
        <taxon>Dermanyssoidea</taxon>
        <taxon>Laelapidae</taxon>
        <taxon>Tropilaelaps</taxon>
    </lineage>
</organism>
<protein>
    <submittedName>
        <fullName evidence="1">Uncharacterized protein</fullName>
    </submittedName>
</protein>
<proteinExistence type="predicted"/>
<gene>
    <name evidence="1" type="ORF">BIW11_04905</name>
</gene>
<name>A0A1V9X0D5_9ACAR</name>
<reference evidence="1 2" key="1">
    <citation type="journal article" date="2017" name="Gigascience">
        <title>Draft genome of the honey bee ectoparasitic mite, Tropilaelaps mercedesae, is shaped by the parasitic life history.</title>
        <authorList>
            <person name="Dong X."/>
            <person name="Armstrong S.D."/>
            <person name="Xia D."/>
            <person name="Makepeace B.L."/>
            <person name="Darby A.C."/>
            <person name="Kadowaki T."/>
        </authorList>
    </citation>
    <scope>NUCLEOTIDE SEQUENCE [LARGE SCALE GENOMIC DNA]</scope>
    <source>
        <strain evidence="1">Wuxi-XJTLU</strain>
    </source>
</reference>
<dbReference type="AlphaFoldDB" id="A0A1V9X0D5"/>
<keyword evidence="2" id="KW-1185">Reference proteome</keyword>
<sequence>MQVFNLRRCRWNCTRFGTNIPGN</sequence>
<dbReference type="EMBL" id="MNPL01030992">
    <property type="protein sequence ID" value="OQR66822.1"/>
    <property type="molecule type" value="Genomic_DNA"/>
</dbReference>
<evidence type="ECO:0000313" key="2">
    <source>
        <dbReference type="Proteomes" id="UP000192247"/>
    </source>
</evidence>
<dbReference type="InParanoid" id="A0A1V9X0D5"/>
<evidence type="ECO:0000313" key="1">
    <source>
        <dbReference type="EMBL" id="OQR66822.1"/>
    </source>
</evidence>
<dbReference type="Proteomes" id="UP000192247">
    <property type="component" value="Unassembled WGS sequence"/>
</dbReference>
<accession>A0A1V9X0D5</accession>